<organism evidence="2 3">
    <name type="scientific">Stylonychia lemnae</name>
    <name type="common">Ciliate</name>
    <dbReference type="NCBI Taxonomy" id="5949"/>
    <lineage>
        <taxon>Eukaryota</taxon>
        <taxon>Sar</taxon>
        <taxon>Alveolata</taxon>
        <taxon>Ciliophora</taxon>
        <taxon>Intramacronucleata</taxon>
        <taxon>Spirotrichea</taxon>
        <taxon>Stichotrichia</taxon>
        <taxon>Sporadotrichida</taxon>
        <taxon>Oxytrichidae</taxon>
        <taxon>Stylonychinae</taxon>
        <taxon>Stylonychia</taxon>
    </lineage>
</organism>
<name>A0A078A7G7_STYLE</name>
<dbReference type="InParanoid" id="A0A078A7G7"/>
<dbReference type="InterPro" id="IPR016024">
    <property type="entry name" value="ARM-type_fold"/>
</dbReference>
<dbReference type="InterPro" id="IPR018844">
    <property type="entry name" value="Dnt1-like_N"/>
</dbReference>
<evidence type="ECO:0000313" key="3">
    <source>
        <dbReference type="Proteomes" id="UP000039865"/>
    </source>
</evidence>
<dbReference type="EMBL" id="CCKQ01006855">
    <property type="protein sequence ID" value="CDW78195.1"/>
    <property type="molecule type" value="Genomic_DNA"/>
</dbReference>
<sequence length="604" mass="70110">MEFTHNKNYYVAGMETLFGEHAIRINVTIEREQIPTTSKYMKMVVIVPPNLKISQLKRKIENEFEELYPRELPLQIQTIEDMSGKPLRDTYLVGDYLKQDDRVFVYPKSLQDDAIERLPYVIDPKDLVTTIKQAHYSTVAKLTETQLEQYKNKVGVVEGIIGLGFNNDKAVIQNLGIVLNKLIDDRTVFQIYDEERHRNVLDMTVLVLDSWIQKYAQYDNLILANILKLMEVLVKSRSFYDKFKDKPSLDVLQTIARDETQPAATRSALLRITSALAPSLSWNTAKYFQTPGYVKNKSYLLSATDPNHLAKSFNRNSSTGSLLFSQPMYKKALVPLEQDLYKSQGDPFHSTSPFMNENRVLTPSRYGMSFLGQSLDQAIYSQSLSSLGKDSDMQRKWLYDRPLYKLSYKDRLPPVDHKSYDMLQEYLELIHIDTTPKDYVMYAIHNLELMLDYAMKFRSYVINFVNAVFFHGQKYLEIQKLINYTQCEHDLLKESAMKEFVNFALQTLANLARKQTLRPYILYNEGLNAFVHKLRDMNNLTGRRIAGEALANVAEKDEFLRARVTDELKEELKRSWRSEIDPVVNLFQKGFLKTSGDKEAFIYS</sequence>
<evidence type="ECO:0000313" key="2">
    <source>
        <dbReference type="EMBL" id="CDW78195.1"/>
    </source>
</evidence>
<accession>A0A078A7G7</accession>
<feature type="domain" description="Nucleolar protein Dnt1-like N-terminal" evidence="1">
    <location>
        <begin position="42"/>
        <end position="105"/>
    </location>
</feature>
<keyword evidence="3" id="KW-1185">Reference proteome</keyword>
<dbReference type="SUPFAM" id="SSF48371">
    <property type="entry name" value="ARM repeat"/>
    <property type="match status" value="1"/>
</dbReference>
<reference evidence="2 3" key="1">
    <citation type="submission" date="2014-06" db="EMBL/GenBank/DDBJ databases">
        <authorList>
            <person name="Swart Estienne"/>
        </authorList>
    </citation>
    <scope>NUCLEOTIDE SEQUENCE [LARGE SCALE GENOMIC DNA]</scope>
    <source>
        <strain evidence="2 3">130c</strain>
    </source>
</reference>
<dbReference type="Proteomes" id="UP000039865">
    <property type="component" value="Unassembled WGS sequence"/>
</dbReference>
<gene>
    <name evidence="2" type="primary">Contig16664.g17748</name>
    <name evidence="2" type="ORF">STYLEM_7169</name>
</gene>
<protein>
    <recommendedName>
        <fullName evidence="1">Nucleolar protein Dnt1-like N-terminal domain-containing protein</fullName>
    </recommendedName>
</protein>
<dbReference type="AlphaFoldDB" id="A0A078A7G7"/>
<evidence type="ECO:0000259" key="1">
    <source>
        <dbReference type="Pfam" id="PF10407"/>
    </source>
</evidence>
<proteinExistence type="predicted"/>
<dbReference type="Pfam" id="PF10407">
    <property type="entry name" value="Cytokin_check_N"/>
    <property type="match status" value="1"/>
</dbReference>